<sequence length="420" mass="46185">MTLIKAVLGLSVLAQSAIAVLRLGCSQLVTERFDPLSWPGKVSPHVHQVTGGNAFNLTMNPNDDYSELASCTSCRVKEDKSNYWTAVVYFKHDNGTYIRVPQKPNFEVGKTSGGFTVYYISGYPPFQHTYAFARGFRMMVGSPTLRAEKERSLDDVSSYASTFRCWDFEDQNDPQYPYIGTNLHPPGMSPNDTVGFPTRYCPNGVRSTIIFPSCWDGASLDTKDHKSHMVYPEGPVDPIFGIIWSNGSCPATHPVKVPTVQYQVVWDTSPFKDMWPSDGRQPLVLSNGDPTGFGQHADYVFGWEGSSLQTAMDNCKDQKGDPQLCSDYLTILTDDEMNQCKKQVEIDEVVEGEYISALPGCNPEQAGPELATAVTGCTAVSTTISRGAEMTTSRYTQTHVGTVQPTSTYPAPTATVTYVA</sequence>
<dbReference type="PANTHER" id="PTHR43662:SF3">
    <property type="entry name" value="DOMAIN PROTEIN, PUTATIVE (AFU_ORTHOLOGUE AFUA_6G11970)-RELATED"/>
    <property type="match status" value="1"/>
</dbReference>
<organism evidence="3 4">
    <name type="scientific">Ephemerocybe angulata</name>
    <dbReference type="NCBI Taxonomy" id="980116"/>
    <lineage>
        <taxon>Eukaryota</taxon>
        <taxon>Fungi</taxon>
        <taxon>Dikarya</taxon>
        <taxon>Basidiomycota</taxon>
        <taxon>Agaricomycotina</taxon>
        <taxon>Agaricomycetes</taxon>
        <taxon>Agaricomycetidae</taxon>
        <taxon>Agaricales</taxon>
        <taxon>Agaricineae</taxon>
        <taxon>Psathyrellaceae</taxon>
        <taxon>Ephemerocybe</taxon>
    </lineage>
</organism>
<accession>A0A8H6I5P2</accession>
<protein>
    <submittedName>
        <fullName evidence="3">WSC domain-containing protein</fullName>
    </submittedName>
</protein>
<dbReference type="InterPro" id="IPR018535">
    <property type="entry name" value="DUF1996"/>
</dbReference>
<dbReference type="OrthoDB" id="74764at2759"/>
<feature type="domain" description="DUF1996" evidence="2">
    <location>
        <begin position="34"/>
        <end position="303"/>
    </location>
</feature>
<dbReference type="PANTHER" id="PTHR43662">
    <property type="match status" value="1"/>
</dbReference>
<keyword evidence="4" id="KW-1185">Reference proteome</keyword>
<proteinExistence type="predicted"/>
<dbReference type="EMBL" id="JACGCI010000016">
    <property type="protein sequence ID" value="KAF6759251.1"/>
    <property type="molecule type" value="Genomic_DNA"/>
</dbReference>
<gene>
    <name evidence="3" type="ORF">DFP72DRAFT_1167116</name>
</gene>
<dbReference type="Pfam" id="PF09362">
    <property type="entry name" value="DUF1996"/>
    <property type="match status" value="1"/>
</dbReference>
<evidence type="ECO:0000313" key="4">
    <source>
        <dbReference type="Proteomes" id="UP000521943"/>
    </source>
</evidence>
<evidence type="ECO:0000256" key="1">
    <source>
        <dbReference type="SAM" id="SignalP"/>
    </source>
</evidence>
<evidence type="ECO:0000313" key="3">
    <source>
        <dbReference type="EMBL" id="KAF6759251.1"/>
    </source>
</evidence>
<dbReference type="Proteomes" id="UP000521943">
    <property type="component" value="Unassembled WGS sequence"/>
</dbReference>
<name>A0A8H6I5P2_9AGAR</name>
<keyword evidence="1" id="KW-0732">Signal</keyword>
<feature type="chain" id="PRO_5034401654" evidence="1">
    <location>
        <begin position="20"/>
        <end position="420"/>
    </location>
</feature>
<evidence type="ECO:0000259" key="2">
    <source>
        <dbReference type="Pfam" id="PF09362"/>
    </source>
</evidence>
<comment type="caution">
    <text evidence="3">The sequence shown here is derived from an EMBL/GenBank/DDBJ whole genome shotgun (WGS) entry which is preliminary data.</text>
</comment>
<feature type="signal peptide" evidence="1">
    <location>
        <begin position="1"/>
        <end position="19"/>
    </location>
</feature>
<dbReference type="AlphaFoldDB" id="A0A8H6I5P2"/>
<reference evidence="3 4" key="1">
    <citation type="submission" date="2020-07" db="EMBL/GenBank/DDBJ databases">
        <title>Comparative genomics of pyrophilous fungi reveals a link between fire events and developmental genes.</title>
        <authorList>
            <consortium name="DOE Joint Genome Institute"/>
            <person name="Steindorff A.S."/>
            <person name="Carver A."/>
            <person name="Calhoun S."/>
            <person name="Stillman K."/>
            <person name="Liu H."/>
            <person name="Lipzen A."/>
            <person name="Pangilinan J."/>
            <person name="Labutti K."/>
            <person name="Bruns T.D."/>
            <person name="Grigoriev I.V."/>
        </authorList>
    </citation>
    <scope>NUCLEOTIDE SEQUENCE [LARGE SCALE GENOMIC DNA]</scope>
    <source>
        <strain evidence="3 4">CBS 144469</strain>
    </source>
</reference>